<dbReference type="Pfam" id="PF01609">
    <property type="entry name" value="DDE_Tnp_1"/>
    <property type="match status" value="1"/>
</dbReference>
<reference evidence="4" key="1">
    <citation type="submission" date="2016-06" db="EMBL/GenBank/DDBJ databases">
        <title>Draft genome sequence of Desulfoplanes formicivorans strain Pf12B.</title>
        <authorList>
            <person name="Watanabe M."/>
            <person name="Kojima H."/>
            <person name="Fukui M."/>
        </authorList>
    </citation>
    <scope>NUCLEOTIDE SEQUENCE [LARGE SCALE GENOMIC DNA]</scope>
    <source>
        <strain evidence="4">Pf12B</strain>
    </source>
</reference>
<dbReference type="Pfam" id="PF05598">
    <property type="entry name" value="DUF772"/>
    <property type="match status" value="1"/>
</dbReference>
<comment type="caution">
    <text evidence="3">The sequence shown here is derived from an EMBL/GenBank/DDBJ whole genome shotgun (WGS) entry which is preliminary data.</text>
</comment>
<proteinExistence type="predicted"/>
<dbReference type="EMBL" id="BDFE01000020">
    <property type="protein sequence ID" value="GAU09853.1"/>
    <property type="molecule type" value="Genomic_DNA"/>
</dbReference>
<protein>
    <submittedName>
        <fullName evidence="3">Transposase</fullName>
    </submittedName>
</protein>
<dbReference type="AlphaFoldDB" id="A0A194AKL1"/>
<organism evidence="3 4">
    <name type="scientific">Desulfoplanes formicivorans</name>
    <dbReference type="NCBI Taxonomy" id="1592317"/>
    <lineage>
        <taxon>Bacteria</taxon>
        <taxon>Pseudomonadati</taxon>
        <taxon>Thermodesulfobacteriota</taxon>
        <taxon>Desulfovibrionia</taxon>
        <taxon>Desulfovibrionales</taxon>
        <taxon>Desulfoplanaceae</taxon>
        <taxon>Desulfoplanes</taxon>
    </lineage>
</organism>
<dbReference type="RefSeq" id="WP_069860082.1">
    <property type="nucleotide sequence ID" value="NZ_BDFE01000020.1"/>
</dbReference>
<keyword evidence="4" id="KW-1185">Reference proteome</keyword>
<evidence type="ECO:0000313" key="4">
    <source>
        <dbReference type="Proteomes" id="UP000095200"/>
    </source>
</evidence>
<accession>A0A194AKL1</accession>
<feature type="domain" description="Transposase IS4-like" evidence="1">
    <location>
        <begin position="269"/>
        <end position="408"/>
    </location>
</feature>
<name>A0A194AKL1_9BACT</name>
<dbReference type="NCBIfam" id="NF033578">
    <property type="entry name" value="transpos_IS5_1"/>
    <property type="match status" value="1"/>
</dbReference>
<dbReference type="GO" id="GO:0006313">
    <property type="term" value="P:DNA transposition"/>
    <property type="evidence" value="ECO:0007669"/>
    <property type="project" value="InterPro"/>
</dbReference>
<dbReference type="InterPro" id="IPR008490">
    <property type="entry name" value="Transposase_InsH_N"/>
</dbReference>
<dbReference type="GO" id="GO:0004803">
    <property type="term" value="F:transposase activity"/>
    <property type="evidence" value="ECO:0007669"/>
    <property type="project" value="InterPro"/>
</dbReference>
<evidence type="ECO:0000313" key="3">
    <source>
        <dbReference type="EMBL" id="GAU09853.1"/>
    </source>
</evidence>
<dbReference type="STRING" id="1592317.DPF_2589"/>
<gene>
    <name evidence="3" type="ORF">DPF_2589</name>
</gene>
<dbReference type="PANTHER" id="PTHR33803:SF3">
    <property type="entry name" value="BLL1974 PROTEIN"/>
    <property type="match status" value="1"/>
</dbReference>
<feature type="domain" description="Transposase InsH N-terminal" evidence="2">
    <location>
        <begin position="17"/>
        <end position="113"/>
    </location>
</feature>
<dbReference type="InterPro" id="IPR002559">
    <property type="entry name" value="Transposase_11"/>
</dbReference>
<dbReference type="PANTHER" id="PTHR33803">
    <property type="entry name" value="IS1478 TRANSPOSASE"/>
    <property type="match status" value="1"/>
</dbReference>
<dbReference type="GO" id="GO:0003677">
    <property type="term" value="F:DNA binding"/>
    <property type="evidence" value="ECO:0007669"/>
    <property type="project" value="InterPro"/>
</dbReference>
<evidence type="ECO:0000259" key="2">
    <source>
        <dbReference type="Pfam" id="PF05598"/>
    </source>
</evidence>
<evidence type="ECO:0000259" key="1">
    <source>
        <dbReference type="Pfam" id="PF01609"/>
    </source>
</evidence>
<dbReference type="InterPro" id="IPR047710">
    <property type="entry name" value="Transpos_IS5-like"/>
</dbReference>
<dbReference type="Proteomes" id="UP000095200">
    <property type="component" value="Unassembled WGS sequence"/>
</dbReference>
<sequence>MKSKSPNRQRSFLCPDLIDQLDPRNYLLGLAKVIPWQIFEESFQPLYATSGRPAKPIRLMVGLLILKQLENLSDERVVEIWTQNPYFQAFCGQQRFTWKLPCNPSELTYFRRRIGEDGVRKIFEVSVSLHGDNAKESEVVVDSTVQEKNITFSTDSKLLIKIVERCRKLAKVENVKLRRSYQRETKSLLRTIRFKSRGRNKDDARRAIKRLRTIAGILIRELNRKLSPKALEANKESLDLYDRVQRQQRTDSKKIYSLHEPDVSCICKGKAHKKYEFGAKASVTVTKSSGIIVGALSFQGNSFDGHTLPDVLDQVEDIVGKRPATAICDRGYRGKRWVGETCIEIPEAGKVSGKASDKHKARKRFRRRAAIEPIIGHLKSDHRMLRNYLKGKIGDSINLFMACAAFNFRKFIRMLYFFCSNLIKIITFQNSFNTRLCS</sequence>